<keyword evidence="1" id="KW-0812">Transmembrane</keyword>
<reference evidence="3 4" key="1">
    <citation type="submission" date="2021-06" db="EMBL/GenBank/DDBJ databases">
        <title>Description of novel taxa of the family Lachnospiraceae.</title>
        <authorList>
            <person name="Chaplin A.V."/>
            <person name="Sokolova S.R."/>
            <person name="Pikina A.P."/>
            <person name="Korzhanova M."/>
            <person name="Belova V."/>
            <person name="Korostin D."/>
            <person name="Efimov B.A."/>
        </authorList>
    </citation>
    <scope>NUCLEOTIDE SEQUENCE [LARGE SCALE GENOMIC DNA]</scope>
    <source>
        <strain evidence="3 4">ASD4241</strain>
    </source>
</reference>
<keyword evidence="1" id="KW-1133">Transmembrane helix</keyword>
<dbReference type="Proteomes" id="UP001314681">
    <property type="component" value="Unassembled WGS sequence"/>
</dbReference>
<evidence type="ECO:0000313" key="4">
    <source>
        <dbReference type="Proteomes" id="UP001314681"/>
    </source>
</evidence>
<comment type="caution">
    <text evidence="3">The sequence shown here is derived from an EMBL/GenBank/DDBJ whole genome shotgun (WGS) entry which is preliminary data.</text>
</comment>
<protein>
    <submittedName>
        <fullName evidence="3">DUF2007 domain-containing protein</fullName>
    </submittedName>
</protein>
<dbReference type="EMBL" id="JAHQCX010000011">
    <property type="protein sequence ID" value="MBU9727458.1"/>
    <property type="molecule type" value="Genomic_DNA"/>
</dbReference>
<dbReference type="Gene3D" id="3.30.70.790">
    <property type="entry name" value="UreE, C-terminal domain"/>
    <property type="match status" value="1"/>
</dbReference>
<proteinExistence type="predicted"/>
<organism evidence="3 4">
    <name type="scientific">Diplocloster modestus</name>
    <dbReference type="NCBI Taxonomy" id="2850322"/>
    <lineage>
        <taxon>Bacteria</taxon>
        <taxon>Bacillati</taxon>
        <taxon>Bacillota</taxon>
        <taxon>Clostridia</taxon>
        <taxon>Lachnospirales</taxon>
        <taxon>Lachnospiraceae</taxon>
        <taxon>Diplocloster</taxon>
    </lineage>
</organism>
<name>A0ABS6KAA4_9FIRM</name>
<dbReference type="SUPFAM" id="SSF54913">
    <property type="entry name" value="GlnB-like"/>
    <property type="match status" value="1"/>
</dbReference>
<evidence type="ECO:0000259" key="2">
    <source>
        <dbReference type="Pfam" id="PF09413"/>
    </source>
</evidence>
<keyword evidence="1" id="KW-0472">Membrane</keyword>
<evidence type="ECO:0000256" key="1">
    <source>
        <dbReference type="SAM" id="Phobius"/>
    </source>
</evidence>
<feature type="transmembrane region" description="Helical" evidence="1">
    <location>
        <begin position="109"/>
        <end position="131"/>
    </location>
</feature>
<dbReference type="InterPro" id="IPR011322">
    <property type="entry name" value="N-reg_PII-like_a/b"/>
</dbReference>
<accession>A0ABS6KAA4</accession>
<feature type="domain" description="DUF2007" evidence="2">
    <location>
        <begin position="14"/>
        <end position="78"/>
    </location>
</feature>
<dbReference type="InterPro" id="IPR018551">
    <property type="entry name" value="DUF2007"/>
</dbReference>
<evidence type="ECO:0000313" key="3">
    <source>
        <dbReference type="EMBL" id="MBU9727458.1"/>
    </source>
</evidence>
<dbReference type="Pfam" id="PF09413">
    <property type="entry name" value="DUF2007"/>
    <property type="match status" value="1"/>
</dbReference>
<dbReference type="RefSeq" id="WP_158352168.1">
    <property type="nucleotide sequence ID" value="NZ_JAHQCX010000011.1"/>
</dbReference>
<keyword evidence="4" id="KW-1185">Reference proteome</keyword>
<sequence>MAEKENQTIGNFSKLLTVSNQVEAGMVEELLKNEQIACYRRDRELGSFLRVSMGYSVYGEDIYVSKDQLENAREVLKDSFLAVQEDQDEEDADREDSQVMESYDRRRRLAARIVVIVLAVIMMFVLLLNLIH</sequence>
<gene>
    <name evidence="3" type="ORF">KTH90_15705</name>
</gene>